<name>A0A2K3KG72_TRIPR</name>
<feature type="non-terminal residue" evidence="1">
    <location>
        <position position="1"/>
    </location>
</feature>
<dbReference type="Proteomes" id="UP000236291">
    <property type="component" value="Unassembled WGS sequence"/>
</dbReference>
<protein>
    <submittedName>
        <fullName evidence="1">Uncharacterized protein</fullName>
    </submittedName>
</protein>
<comment type="caution">
    <text evidence="1">The sequence shown here is derived from an EMBL/GenBank/DDBJ whole genome shotgun (WGS) entry which is preliminary data.</text>
</comment>
<dbReference type="AlphaFoldDB" id="A0A2K3KG72"/>
<dbReference type="EMBL" id="ASHM01095334">
    <property type="protein sequence ID" value="PNX65296.1"/>
    <property type="molecule type" value="Genomic_DNA"/>
</dbReference>
<proteinExistence type="predicted"/>
<evidence type="ECO:0000313" key="2">
    <source>
        <dbReference type="Proteomes" id="UP000236291"/>
    </source>
</evidence>
<reference evidence="1 2" key="1">
    <citation type="journal article" date="2014" name="Am. J. Bot.">
        <title>Genome assembly and annotation for red clover (Trifolium pratense; Fabaceae).</title>
        <authorList>
            <person name="Istvanek J."/>
            <person name="Jaros M."/>
            <person name="Krenek A."/>
            <person name="Repkova J."/>
        </authorList>
    </citation>
    <scope>NUCLEOTIDE SEQUENCE [LARGE SCALE GENOMIC DNA]</scope>
    <source>
        <strain evidence="2">cv. Tatra</strain>
        <tissue evidence="1">Young leaves</tissue>
    </source>
</reference>
<reference evidence="1 2" key="2">
    <citation type="journal article" date="2017" name="Front. Plant Sci.">
        <title>Gene Classification and Mining of Molecular Markers Useful in Red Clover (Trifolium pratense) Breeding.</title>
        <authorList>
            <person name="Istvanek J."/>
            <person name="Dluhosova J."/>
            <person name="Dluhos P."/>
            <person name="Patkova L."/>
            <person name="Nedelnik J."/>
            <person name="Repkova J."/>
        </authorList>
    </citation>
    <scope>NUCLEOTIDE SEQUENCE [LARGE SCALE GENOMIC DNA]</scope>
    <source>
        <strain evidence="2">cv. Tatra</strain>
        <tissue evidence="1">Young leaves</tissue>
    </source>
</reference>
<accession>A0A2K3KG72</accession>
<organism evidence="1 2">
    <name type="scientific">Trifolium pratense</name>
    <name type="common">Red clover</name>
    <dbReference type="NCBI Taxonomy" id="57577"/>
    <lineage>
        <taxon>Eukaryota</taxon>
        <taxon>Viridiplantae</taxon>
        <taxon>Streptophyta</taxon>
        <taxon>Embryophyta</taxon>
        <taxon>Tracheophyta</taxon>
        <taxon>Spermatophyta</taxon>
        <taxon>Magnoliopsida</taxon>
        <taxon>eudicotyledons</taxon>
        <taxon>Gunneridae</taxon>
        <taxon>Pentapetalae</taxon>
        <taxon>rosids</taxon>
        <taxon>fabids</taxon>
        <taxon>Fabales</taxon>
        <taxon>Fabaceae</taxon>
        <taxon>Papilionoideae</taxon>
        <taxon>50 kb inversion clade</taxon>
        <taxon>NPAAA clade</taxon>
        <taxon>Hologalegina</taxon>
        <taxon>IRL clade</taxon>
        <taxon>Trifolieae</taxon>
        <taxon>Trifolium</taxon>
    </lineage>
</organism>
<sequence length="41" mass="4619">VPVPGTGTLSKTEYPYNIVAIYHVIIGRGSKQRLVEFMVRE</sequence>
<gene>
    <name evidence="1" type="ORF">L195_g054469</name>
</gene>
<evidence type="ECO:0000313" key="1">
    <source>
        <dbReference type="EMBL" id="PNX65296.1"/>
    </source>
</evidence>